<evidence type="ECO:0000313" key="1">
    <source>
        <dbReference type="EMBL" id="JAD61981.1"/>
    </source>
</evidence>
<name>A0A0A9BF65_ARUDO</name>
<reference evidence="1" key="2">
    <citation type="journal article" date="2015" name="Data Brief">
        <title>Shoot transcriptome of the giant reed, Arundo donax.</title>
        <authorList>
            <person name="Barrero R.A."/>
            <person name="Guerrero F.D."/>
            <person name="Moolhuijzen P."/>
            <person name="Goolsby J.A."/>
            <person name="Tidwell J."/>
            <person name="Bellgard S.E."/>
            <person name="Bellgard M.I."/>
        </authorList>
    </citation>
    <scope>NUCLEOTIDE SEQUENCE</scope>
    <source>
        <tissue evidence="1">Shoot tissue taken approximately 20 cm above the soil surface</tissue>
    </source>
</reference>
<sequence length="37" mass="4411">MYFQILESKGFRKYDQISHNLGLFEWSIGNMLRVSSD</sequence>
<organism evidence="1">
    <name type="scientific">Arundo donax</name>
    <name type="common">Giant reed</name>
    <name type="synonym">Donax arundinaceus</name>
    <dbReference type="NCBI Taxonomy" id="35708"/>
    <lineage>
        <taxon>Eukaryota</taxon>
        <taxon>Viridiplantae</taxon>
        <taxon>Streptophyta</taxon>
        <taxon>Embryophyta</taxon>
        <taxon>Tracheophyta</taxon>
        <taxon>Spermatophyta</taxon>
        <taxon>Magnoliopsida</taxon>
        <taxon>Liliopsida</taxon>
        <taxon>Poales</taxon>
        <taxon>Poaceae</taxon>
        <taxon>PACMAD clade</taxon>
        <taxon>Arundinoideae</taxon>
        <taxon>Arundineae</taxon>
        <taxon>Arundo</taxon>
    </lineage>
</organism>
<accession>A0A0A9BF65</accession>
<dbReference type="EMBL" id="GBRH01235914">
    <property type="protein sequence ID" value="JAD61981.1"/>
    <property type="molecule type" value="Transcribed_RNA"/>
</dbReference>
<protein>
    <submittedName>
        <fullName evidence="1">Uncharacterized protein</fullName>
    </submittedName>
</protein>
<dbReference type="AlphaFoldDB" id="A0A0A9BF65"/>
<reference evidence="1" key="1">
    <citation type="submission" date="2014-09" db="EMBL/GenBank/DDBJ databases">
        <authorList>
            <person name="Magalhaes I.L.F."/>
            <person name="Oliveira U."/>
            <person name="Santos F.R."/>
            <person name="Vidigal T.H.D.A."/>
            <person name="Brescovit A.D."/>
            <person name="Santos A.J."/>
        </authorList>
    </citation>
    <scope>NUCLEOTIDE SEQUENCE</scope>
    <source>
        <tissue evidence="1">Shoot tissue taken approximately 20 cm above the soil surface</tissue>
    </source>
</reference>
<proteinExistence type="predicted"/>